<evidence type="ECO:0000313" key="2">
    <source>
        <dbReference type="EMBL" id="RKF76723.1"/>
    </source>
</evidence>
<dbReference type="EMBL" id="MCBQ01007718">
    <property type="protein sequence ID" value="RKF76723.1"/>
    <property type="molecule type" value="Genomic_DNA"/>
</dbReference>
<evidence type="ECO:0000313" key="3">
    <source>
        <dbReference type="Proteomes" id="UP000283383"/>
    </source>
</evidence>
<organism evidence="2 3">
    <name type="scientific">Golovinomyces cichoracearum</name>
    <dbReference type="NCBI Taxonomy" id="62708"/>
    <lineage>
        <taxon>Eukaryota</taxon>
        <taxon>Fungi</taxon>
        <taxon>Dikarya</taxon>
        <taxon>Ascomycota</taxon>
        <taxon>Pezizomycotina</taxon>
        <taxon>Leotiomycetes</taxon>
        <taxon>Erysiphales</taxon>
        <taxon>Erysiphaceae</taxon>
        <taxon>Golovinomyces</taxon>
    </lineage>
</organism>
<keyword evidence="3" id="KW-1185">Reference proteome</keyword>
<proteinExistence type="predicted"/>
<gene>
    <name evidence="2" type="ORF">GcM3_077029</name>
</gene>
<feature type="region of interest" description="Disordered" evidence="1">
    <location>
        <begin position="140"/>
        <end position="164"/>
    </location>
</feature>
<reference evidence="2 3" key="1">
    <citation type="journal article" date="2018" name="BMC Genomics">
        <title>Comparative genome analyses reveal sequence features reflecting distinct modes of host-adaptation between dicot and monocot powdery mildew.</title>
        <authorList>
            <person name="Wu Y."/>
            <person name="Ma X."/>
            <person name="Pan Z."/>
            <person name="Kale S.D."/>
            <person name="Song Y."/>
            <person name="King H."/>
            <person name="Zhang Q."/>
            <person name="Presley C."/>
            <person name="Deng X."/>
            <person name="Wei C.I."/>
            <person name="Xiao S."/>
        </authorList>
    </citation>
    <scope>NUCLEOTIDE SEQUENCE [LARGE SCALE GENOMIC DNA]</scope>
    <source>
        <strain evidence="2">UMSG3</strain>
    </source>
</reference>
<accession>A0A420IQB5</accession>
<sequence length="185" mass="21160">HIPNTTPNKYSQNFNCPSANKQYPANKRGRCRGLITFPHNNHQNFQQYITGPQHQRHLGKPTNHLTTRGKGKHHVFATEEEMLLAENNNDQYCEEVSLSNTEDDYLHNYIQEEFNSKRGQNFEINTKEVDHENDIIYLTEDSGKSGTSNPPNREGSNQSHPPFKAIVNGVNSTIFLDYGSNSSWV</sequence>
<dbReference type="AlphaFoldDB" id="A0A420IQB5"/>
<feature type="non-terminal residue" evidence="2">
    <location>
        <position position="1"/>
    </location>
</feature>
<evidence type="ECO:0000256" key="1">
    <source>
        <dbReference type="SAM" id="MobiDB-lite"/>
    </source>
</evidence>
<comment type="caution">
    <text evidence="2">The sequence shown here is derived from an EMBL/GenBank/DDBJ whole genome shotgun (WGS) entry which is preliminary data.</text>
</comment>
<protein>
    <submittedName>
        <fullName evidence="2">Uncharacterized protein</fullName>
    </submittedName>
</protein>
<feature type="compositionally biased region" description="Polar residues" evidence="1">
    <location>
        <begin position="144"/>
        <end position="160"/>
    </location>
</feature>
<name>A0A420IQB5_9PEZI</name>
<dbReference type="Proteomes" id="UP000283383">
    <property type="component" value="Unassembled WGS sequence"/>
</dbReference>